<dbReference type="CDD" id="cd07772">
    <property type="entry name" value="ASKHA_NBD_FGGY_NaCK-like"/>
    <property type="match status" value="1"/>
</dbReference>
<keyword evidence="2" id="KW-0808">Transferase</keyword>
<dbReference type="PANTHER" id="PTHR43095:SF5">
    <property type="entry name" value="XYLULOSE KINASE"/>
    <property type="match status" value="1"/>
</dbReference>
<evidence type="ECO:0000259" key="4">
    <source>
        <dbReference type="Pfam" id="PF00370"/>
    </source>
</evidence>
<dbReference type="AlphaFoldDB" id="A0AAE3QFV2"/>
<proteinExistence type="inferred from homology"/>
<evidence type="ECO:0000259" key="5">
    <source>
        <dbReference type="Pfam" id="PF21546"/>
    </source>
</evidence>
<organism evidence="6 7">
    <name type="scientific">Ferirhizobium litorale</name>
    <dbReference type="NCBI Taxonomy" id="2927786"/>
    <lineage>
        <taxon>Bacteria</taxon>
        <taxon>Pseudomonadati</taxon>
        <taxon>Pseudomonadota</taxon>
        <taxon>Alphaproteobacteria</taxon>
        <taxon>Hyphomicrobiales</taxon>
        <taxon>Rhizobiaceae</taxon>
        <taxon>Ferirhizobium</taxon>
    </lineage>
</organism>
<feature type="domain" description="Carbohydrate kinase FGGY N-terminal" evidence="4">
    <location>
        <begin position="8"/>
        <end position="242"/>
    </location>
</feature>
<dbReference type="InterPro" id="IPR018484">
    <property type="entry name" value="FGGY_N"/>
</dbReference>
<dbReference type="Pfam" id="PF21546">
    <property type="entry name" value="FGGY_C_2"/>
    <property type="match status" value="1"/>
</dbReference>
<evidence type="ECO:0000313" key="7">
    <source>
        <dbReference type="Proteomes" id="UP001161580"/>
    </source>
</evidence>
<sequence>MSQATRIAVIDIGKTNAKVTLFDLEQGREVLVHTTPNRVLAGPPYPHFDVEALWAFIITALGELHREGGVDAISITAHGATAALIDAAGDLALPVLDYEHAGPDDLAAEYDAVRPPFSETGSPRLPMGLNIGSQLFWQQAIFKGDFDRMATILPYPQYWAFRLTGVRAGEVTSWGCHSDLWAPTKADFSSLVDRMGWRRKMPPLHRADDVLGTVLPEIAAATGLPPQTPVHCGLHDSNASLLPHLWQSTPPFSVVSTGTWVVVMAIGGEPVELDEARDTLINVNAQGDPVPSARFMGGRAFQLLAPDPKAEILPQDRAKVLAEEIMFLPSLPQGSGPFPHSAGRWTVEAEGLTPGARLLAVSWYLALMTATCLDLVGAKGDIVVEGPFSMNPDYFEMLAAATRRRVRTSGNGTTGTSLGAAGLVRADKLPLGIGTKVHPCSPSPEMVAYAAIWRGRTG</sequence>
<dbReference type="PANTHER" id="PTHR43095">
    <property type="entry name" value="SUGAR KINASE"/>
    <property type="match status" value="1"/>
</dbReference>
<keyword evidence="7" id="KW-1185">Reference proteome</keyword>
<dbReference type="Gene3D" id="3.30.420.40">
    <property type="match status" value="2"/>
</dbReference>
<comment type="caution">
    <text evidence="6">The sequence shown here is derived from an EMBL/GenBank/DDBJ whole genome shotgun (WGS) entry which is preliminary data.</text>
</comment>
<feature type="domain" description="Carbohydrate kinase FGGY C-terminal" evidence="5">
    <location>
        <begin position="250"/>
        <end position="425"/>
    </location>
</feature>
<accession>A0AAE3QFV2</accession>
<dbReference type="RefSeq" id="WP_311787705.1">
    <property type="nucleotide sequence ID" value="NZ_JALDYY010000011.1"/>
</dbReference>
<evidence type="ECO:0000256" key="3">
    <source>
        <dbReference type="ARBA" id="ARBA00022777"/>
    </source>
</evidence>
<reference evidence="6" key="1">
    <citation type="submission" date="2022-03" db="EMBL/GenBank/DDBJ databases">
        <title>Fererhizobium litorale gen. nov., sp. nov., isolated from sandy sediments of the Sea of Japan seashore.</title>
        <authorList>
            <person name="Romanenko L."/>
            <person name="Kurilenko V."/>
            <person name="Otstavnykh N."/>
            <person name="Svetashev V."/>
            <person name="Tekutyeva L."/>
            <person name="Isaeva M."/>
            <person name="Mikhailov V."/>
        </authorList>
    </citation>
    <scope>NUCLEOTIDE SEQUENCE</scope>
    <source>
        <strain evidence="6">KMM 9576</strain>
    </source>
</reference>
<dbReference type="InterPro" id="IPR050406">
    <property type="entry name" value="FGGY_Carb_Kinase"/>
</dbReference>
<dbReference type="Proteomes" id="UP001161580">
    <property type="component" value="Unassembled WGS sequence"/>
</dbReference>
<evidence type="ECO:0000256" key="2">
    <source>
        <dbReference type="ARBA" id="ARBA00022679"/>
    </source>
</evidence>
<evidence type="ECO:0000313" key="6">
    <source>
        <dbReference type="EMBL" id="MDI7922353.1"/>
    </source>
</evidence>
<dbReference type="GO" id="GO:0005975">
    <property type="term" value="P:carbohydrate metabolic process"/>
    <property type="evidence" value="ECO:0007669"/>
    <property type="project" value="InterPro"/>
</dbReference>
<dbReference type="InterPro" id="IPR049382">
    <property type="entry name" value="FGGY_C_2"/>
</dbReference>
<keyword evidence="3 6" id="KW-0418">Kinase</keyword>
<dbReference type="Pfam" id="PF00370">
    <property type="entry name" value="FGGY_N"/>
    <property type="match status" value="1"/>
</dbReference>
<dbReference type="GO" id="GO:0016301">
    <property type="term" value="F:kinase activity"/>
    <property type="evidence" value="ECO:0007669"/>
    <property type="project" value="UniProtKB-KW"/>
</dbReference>
<comment type="similarity">
    <text evidence="1">Belongs to the FGGY kinase family.</text>
</comment>
<protein>
    <submittedName>
        <fullName evidence="6">FGGY-family carbohydrate kinase</fullName>
    </submittedName>
</protein>
<dbReference type="EMBL" id="JALDYZ010000004">
    <property type="protein sequence ID" value="MDI7922353.1"/>
    <property type="molecule type" value="Genomic_DNA"/>
</dbReference>
<dbReference type="InterPro" id="IPR043129">
    <property type="entry name" value="ATPase_NBD"/>
</dbReference>
<evidence type="ECO:0000256" key="1">
    <source>
        <dbReference type="ARBA" id="ARBA00009156"/>
    </source>
</evidence>
<gene>
    <name evidence="6" type="ORF">MRS75_09670</name>
</gene>
<dbReference type="SUPFAM" id="SSF53067">
    <property type="entry name" value="Actin-like ATPase domain"/>
    <property type="match status" value="1"/>
</dbReference>
<name>A0AAE3QFV2_9HYPH</name>